<accession>A0AAV4SG95</accession>
<dbReference type="Proteomes" id="UP001054945">
    <property type="component" value="Unassembled WGS sequence"/>
</dbReference>
<evidence type="ECO:0000313" key="3">
    <source>
        <dbReference type="Proteomes" id="UP001054945"/>
    </source>
</evidence>
<name>A0AAV4SG95_CAEEX</name>
<dbReference type="Pfam" id="PF07727">
    <property type="entry name" value="RVT_2"/>
    <property type="match status" value="1"/>
</dbReference>
<dbReference type="AlphaFoldDB" id="A0AAV4SG95"/>
<comment type="caution">
    <text evidence="2">The sequence shown here is derived from an EMBL/GenBank/DDBJ whole genome shotgun (WGS) entry which is preliminary data.</text>
</comment>
<proteinExistence type="predicted"/>
<protein>
    <recommendedName>
        <fullName evidence="1">Reverse transcriptase Ty1/copia-type domain-containing protein</fullName>
    </recommendedName>
</protein>
<evidence type="ECO:0000259" key="1">
    <source>
        <dbReference type="Pfam" id="PF07727"/>
    </source>
</evidence>
<keyword evidence="3" id="KW-1185">Reference proteome</keyword>
<dbReference type="InterPro" id="IPR013103">
    <property type="entry name" value="RVT_2"/>
</dbReference>
<organism evidence="2 3">
    <name type="scientific">Caerostris extrusa</name>
    <name type="common">Bark spider</name>
    <name type="synonym">Caerostris bankana</name>
    <dbReference type="NCBI Taxonomy" id="172846"/>
    <lineage>
        <taxon>Eukaryota</taxon>
        <taxon>Metazoa</taxon>
        <taxon>Ecdysozoa</taxon>
        <taxon>Arthropoda</taxon>
        <taxon>Chelicerata</taxon>
        <taxon>Arachnida</taxon>
        <taxon>Araneae</taxon>
        <taxon>Araneomorphae</taxon>
        <taxon>Entelegynae</taxon>
        <taxon>Araneoidea</taxon>
        <taxon>Araneidae</taxon>
        <taxon>Caerostris</taxon>
    </lineage>
</organism>
<sequence>MEATKEEMTCLKEIQTCDHVQFSKDTKVIGCKWTFIAKRNAKSYVNRYKARHVAKGFSQKFEICNKAYHDQNILHVQYMMIRKTTKFL</sequence>
<gene>
    <name evidence="2" type="ORF">CEXT_249001</name>
</gene>
<reference evidence="2 3" key="1">
    <citation type="submission" date="2021-06" db="EMBL/GenBank/DDBJ databases">
        <title>Caerostris extrusa draft genome.</title>
        <authorList>
            <person name="Kono N."/>
            <person name="Arakawa K."/>
        </authorList>
    </citation>
    <scope>NUCLEOTIDE SEQUENCE [LARGE SCALE GENOMIC DNA]</scope>
</reference>
<feature type="domain" description="Reverse transcriptase Ty1/copia-type" evidence="1">
    <location>
        <begin position="16"/>
        <end position="73"/>
    </location>
</feature>
<dbReference type="EMBL" id="BPLR01009476">
    <property type="protein sequence ID" value="GIY32221.1"/>
    <property type="molecule type" value="Genomic_DNA"/>
</dbReference>
<evidence type="ECO:0000313" key="2">
    <source>
        <dbReference type="EMBL" id="GIY32221.1"/>
    </source>
</evidence>